<sequence length="344" mass="38017">MLEKVIKNFNLSVPPRELQNKDPKVVLQVVMSRWLPLAETIMSMVVTCMPDPVAAQSVRISRLLPKRELTEVEIVLNSDVVIEAEHVRKCVEACDSSDGAPCVAFVSKMFAVSSKIIPQRDHHSMGKGAESDECFLAFARIFSGILRSGQKVFLLSALYNPLKDEAIQKHIQEAEIQSLYLMIGQGLKPIFVASTGNVVAIQGLGQHILKSATLSSTRNCWPFSIMMFQVAPTLRVAIEPSDPADMGALMKGLRLLNRANPFVEVTFSSRGEQVLAAAGEVHLERCIKDLKEIFAKVSLEVSPPLVFYRESVEGEGTTFLDNLKALPSAEDHSKWEMSREGPCH</sequence>
<dbReference type="GO" id="GO:0042256">
    <property type="term" value="P:cytosolic ribosome assembly"/>
    <property type="evidence" value="ECO:0007669"/>
    <property type="project" value="TreeGrafter"/>
</dbReference>
<dbReference type="GO" id="GO:0005525">
    <property type="term" value="F:GTP binding"/>
    <property type="evidence" value="ECO:0007669"/>
    <property type="project" value="UniProtKB-KW"/>
</dbReference>
<dbReference type="SUPFAM" id="SSF50447">
    <property type="entry name" value="Translation proteins"/>
    <property type="match status" value="1"/>
</dbReference>
<keyword evidence="5" id="KW-1185">Reference proteome</keyword>
<dbReference type="Pfam" id="PF22042">
    <property type="entry name" value="EF-G_D2"/>
    <property type="match status" value="1"/>
</dbReference>
<evidence type="ECO:0000259" key="3">
    <source>
        <dbReference type="Pfam" id="PF22042"/>
    </source>
</evidence>
<dbReference type="CDD" id="cd16268">
    <property type="entry name" value="EF2_II"/>
    <property type="match status" value="1"/>
</dbReference>
<dbReference type="Proteomes" id="UP001140949">
    <property type="component" value="Unassembled WGS sequence"/>
</dbReference>
<dbReference type="PANTHER" id="PTHR42908:SF3">
    <property type="entry name" value="ELONGATION FACTOR-LIKE GTPASE 1"/>
    <property type="match status" value="1"/>
</dbReference>
<keyword evidence="2" id="KW-0342">GTP-binding</keyword>
<dbReference type="SUPFAM" id="SSF54980">
    <property type="entry name" value="EF-G C-terminal domain-like"/>
    <property type="match status" value="1"/>
</dbReference>
<keyword evidence="4" id="KW-0251">Elongation factor</keyword>
<comment type="caution">
    <text evidence="4">The sequence shown here is derived from an EMBL/GenBank/DDBJ whole genome shotgun (WGS) entry which is preliminary data.</text>
</comment>
<dbReference type="InterPro" id="IPR035647">
    <property type="entry name" value="EFG_III/V"/>
</dbReference>
<keyword evidence="4" id="KW-0648">Protein biosynthesis</keyword>
<dbReference type="GO" id="GO:0003924">
    <property type="term" value="F:GTPase activity"/>
    <property type="evidence" value="ECO:0007669"/>
    <property type="project" value="TreeGrafter"/>
</dbReference>
<dbReference type="GO" id="GO:0005829">
    <property type="term" value="C:cytosol"/>
    <property type="evidence" value="ECO:0007669"/>
    <property type="project" value="TreeGrafter"/>
</dbReference>
<gene>
    <name evidence="4" type="ORF">M6B38_224155</name>
</gene>
<accession>A0AAX6DW54</accession>
<dbReference type="GO" id="GO:0003746">
    <property type="term" value="F:translation elongation factor activity"/>
    <property type="evidence" value="ECO:0007669"/>
    <property type="project" value="UniProtKB-KW"/>
</dbReference>
<keyword evidence="1" id="KW-0547">Nucleotide-binding</keyword>
<dbReference type="Gene3D" id="2.40.30.10">
    <property type="entry name" value="Translation factors"/>
    <property type="match status" value="1"/>
</dbReference>
<dbReference type="Gene3D" id="3.30.70.870">
    <property type="entry name" value="Elongation Factor G (Translational Gtpase), domain 3"/>
    <property type="match status" value="1"/>
</dbReference>
<dbReference type="GO" id="GO:1990904">
    <property type="term" value="C:ribonucleoprotein complex"/>
    <property type="evidence" value="ECO:0007669"/>
    <property type="project" value="TreeGrafter"/>
</dbReference>
<evidence type="ECO:0000256" key="2">
    <source>
        <dbReference type="ARBA" id="ARBA00023134"/>
    </source>
</evidence>
<dbReference type="InterPro" id="IPR053905">
    <property type="entry name" value="EF-G-like_DII"/>
</dbReference>
<reference evidence="4" key="1">
    <citation type="journal article" date="2023" name="GigaByte">
        <title>Genome assembly of the bearded iris, Iris pallida Lam.</title>
        <authorList>
            <person name="Bruccoleri R.E."/>
            <person name="Oakeley E.J."/>
            <person name="Faust A.M.E."/>
            <person name="Altorfer M."/>
            <person name="Dessus-Babus S."/>
            <person name="Burckhardt D."/>
            <person name="Oertli M."/>
            <person name="Naumann U."/>
            <person name="Petersen F."/>
            <person name="Wong J."/>
        </authorList>
    </citation>
    <scope>NUCLEOTIDE SEQUENCE</scope>
    <source>
        <strain evidence="4">GSM-AAB239-AS_SAM_17_03QT</strain>
    </source>
</reference>
<name>A0AAX6DW54_IRIPA</name>
<organism evidence="4 5">
    <name type="scientific">Iris pallida</name>
    <name type="common">Sweet iris</name>
    <dbReference type="NCBI Taxonomy" id="29817"/>
    <lineage>
        <taxon>Eukaryota</taxon>
        <taxon>Viridiplantae</taxon>
        <taxon>Streptophyta</taxon>
        <taxon>Embryophyta</taxon>
        <taxon>Tracheophyta</taxon>
        <taxon>Spermatophyta</taxon>
        <taxon>Magnoliopsida</taxon>
        <taxon>Liliopsida</taxon>
        <taxon>Asparagales</taxon>
        <taxon>Iridaceae</taxon>
        <taxon>Iridoideae</taxon>
        <taxon>Irideae</taxon>
        <taxon>Iris</taxon>
    </lineage>
</organism>
<dbReference type="GO" id="GO:0043022">
    <property type="term" value="F:ribosome binding"/>
    <property type="evidence" value="ECO:0007669"/>
    <property type="project" value="TreeGrafter"/>
</dbReference>
<dbReference type="FunFam" id="3.30.70.870:FF:000002">
    <property type="entry name" value="Translation elongation factor 2"/>
    <property type="match status" value="1"/>
</dbReference>
<dbReference type="AlphaFoldDB" id="A0AAX6DW54"/>
<reference evidence="4" key="2">
    <citation type="submission" date="2023-04" db="EMBL/GenBank/DDBJ databases">
        <authorList>
            <person name="Bruccoleri R.E."/>
            <person name="Oakeley E.J."/>
            <person name="Faust A.-M."/>
            <person name="Dessus-Babus S."/>
            <person name="Altorfer M."/>
            <person name="Burckhardt D."/>
            <person name="Oertli M."/>
            <person name="Naumann U."/>
            <person name="Petersen F."/>
            <person name="Wong J."/>
        </authorList>
    </citation>
    <scope>NUCLEOTIDE SEQUENCE</scope>
    <source>
        <strain evidence="4">GSM-AAB239-AS_SAM_17_03QT</strain>
        <tissue evidence="4">Leaf</tissue>
    </source>
</reference>
<dbReference type="EMBL" id="JANAVB010041583">
    <property type="protein sequence ID" value="KAJ6795976.1"/>
    <property type="molecule type" value="Genomic_DNA"/>
</dbReference>
<dbReference type="InterPro" id="IPR009000">
    <property type="entry name" value="Transl_B-barrel_sf"/>
</dbReference>
<dbReference type="PANTHER" id="PTHR42908">
    <property type="entry name" value="TRANSLATION ELONGATION FACTOR-RELATED"/>
    <property type="match status" value="1"/>
</dbReference>
<proteinExistence type="predicted"/>
<evidence type="ECO:0000256" key="1">
    <source>
        <dbReference type="ARBA" id="ARBA00022741"/>
    </source>
</evidence>
<feature type="domain" description="Elongation factor G-like" evidence="3">
    <location>
        <begin position="135"/>
        <end position="216"/>
    </location>
</feature>
<evidence type="ECO:0000313" key="4">
    <source>
        <dbReference type="EMBL" id="KAJ6795976.1"/>
    </source>
</evidence>
<evidence type="ECO:0000313" key="5">
    <source>
        <dbReference type="Proteomes" id="UP001140949"/>
    </source>
</evidence>
<protein>
    <submittedName>
        <fullName evidence="4">Elongation factor-like GTPase 1 isoform X1</fullName>
    </submittedName>
</protein>